<gene>
    <name evidence="2" type="ORF">AA23TX_09403</name>
</gene>
<dbReference type="InterPro" id="IPR053228">
    <property type="entry name" value="Stereospecific_Lipase"/>
</dbReference>
<proteinExistence type="predicted"/>
<dbReference type="InterPro" id="IPR029058">
    <property type="entry name" value="AB_hydrolase_fold"/>
</dbReference>
<dbReference type="RefSeq" id="WP_155549133.1">
    <property type="nucleotide sequence ID" value="NZ_CABVGP010000003.1"/>
</dbReference>
<dbReference type="PANTHER" id="PTHR37574">
    <property type="entry name" value="LIPASE B"/>
    <property type="match status" value="1"/>
</dbReference>
<dbReference type="SUPFAM" id="SSF53474">
    <property type="entry name" value="alpha/beta-Hydrolases"/>
    <property type="match status" value="1"/>
</dbReference>
<dbReference type="GO" id="GO:0016042">
    <property type="term" value="P:lipid catabolic process"/>
    <property type="evidence" value="ECO:0007669"/>
    <property type="project" value="InterPro"/>
</dbReference>
<sequence>MGATTRRWLTAAVATVAALALGAGTGQAAEKEPTGPVQPNILTAALYSLGAPTIAPPGANDWNCKPSDRHPNPVLLSNGTTANAYENWANLSQKLANAGYCVFAGNFGGAPGSFLQTVGPIADTTKALAAFGDKILQATGAKKLDVVGHSQGGMNVRYWIKYLGGADKISRLVGLSPSNHGTDLFGLLSTLEMIPGVPAALGTVCQSCNEQAVGSDFLTALNSGGETVDGIQYTVIQTRYDDVVTPYASAFLAQKPNVKNILLQNVCGLDFTDHLGITYDPVAQGLVLNALDPAHAKTPPCVPVPPVISGQIG</sequence>
<dbReference type="PANTHER" id="PTHR37574:SF1">
    <property type="entry name" value="LIPASE B"/>
    <property type="match status" value="1"/>
</dbReference>
<dbReference type="Proteomes" id="UP000399805">
    <property type="component" value="Unassembled WGS sequence"/>
</dbReference>
<evidence type="ECO:0000313" key="2">
    <source>
        <dbReference type="EMBL" id="VVJ24537.1"/>
    </source>
</evidence>
<evidence type="ECO:0000313" key="3">
    <source>
        <dbReference type="Proteomes" id="UP000399805"/>
    </source>
</evidence>
<dbReference type="AlphaFoldDB" id="A0A6I8M3X3"/>
<dbReference type="EMBL" id="CABVGP010000003">
    <property type="protein sequence ID" value="VVJ24537.1"/>
    <property type="molecule type" value="Genomic_DNA"/>
</dbReference>
<dbReference type="Pfam" id="PF01674">
    <property type="entry name" value="Lipase_2"/>
    <property type="match status" value="1"/>
</dbReference>
<protein>
    <submittedName>
        <fullName evidence="2">Secreted lipase</fullName>
    </submittedName>
</protein>
<dbReference type="InterPro" id="IPR002918">
    <property type="entry name" value="Lipase_EstA/Esterase_EstB"/>
</dbReference>
<keyword evidence="1" id="KW-0732">Signal</keyword>
<organism evidence="2 3">
    <name type="scientific">Amycolatopsis camponoti</name>
    <dbReference type="NCBI Taxonomy" id="2606593"/>
    <lineage>
        <taxon>Bacteria</taxon>
        <taxon>Bacillati</taxon>
        <taxon>Actinomycetota</taxon>
        <taxon>Actinomycetes</taxon>
        <taxon>Pseudonocardiales</taxon>
        <taxon>Pseudonocardiaceae</taxon>
        <taxon>Amycolatopsis</taxon>
    </lineage>
</organism>
<dbReference type="Gene3D" id="3.40.50.1820">
    <property type="entry name" value="alpha/beta hydrolase"/>
    <property type="match status" value="1"/>
</dbReference>
<dbReference type="GO" id="GO:0016787">
    <property type="term" value="F:hydrolase activity"/>
    <property type="evidence" value="ECO:0007669"/>
    <property type="project" value="InterPro"/>
</dbReference>
<keyword evidence="3" id="KW-1185">Reference proteome</keyword>
<feature type="signal peptide" evidence="1">
    <location>
        <begin position="1"/>
        <end position="28"/>
    </location>
</feature>
<evidence type="ECO:0000256" key="1">
    <source>
        <dbReference type="SAM" id="SignalP"/>
    </source>
</evidence>
<name>A0A6I8M3X3_9PSEU</name>
<accession>A0A6I8M3X3</accession>
<reference evidence="2 3" key="1">
    <citation type="submission" date="2019-09" db="EMBL/GenBank/DDBJ databases">
        <authorList>
            <person name="Leyn A S."/>
        </authorList>
    </citation>
    <scope>NUCLEOTIDE SEQUENCE [LARGE SCALE GENOMIC DNA]</scope>
    <source>
        <strain evidence="2">AA231_1</strain>
    </source>
</reference>
<feature type="chain" id="PRO_5026090407" evidence="1">
    <location>
        <begin position="29"/>
        <end position="313"/>
    </location>
</feature>